<organism evidence="3 4">
    <name type="scientific">Corallococcus terminator</name>
    <dbReference type="NCBI Taxonomy" id="2316733"/>
    <lineage>
        <taxon>Bacteria</taxon>
        <taxon>Pseudomonadati</taxon>
        <taxon>Myxococcota</taxon>
        <taxon>Myxococcia</taxon>
        <taxon>Myxococcales</taxon>
        <taxon>Cystobacterineae</taxon>
        <taxon>Myxococcaceae</taxon>
        <taxon>Corallococcus</taxon>
    </lineage>
</organism>
<dbReference type="SUPFAM" id="SSF52129">
    <property type="entry name" value="Caspase-like"/>
    <property type="match status" value="1"/>
</dbReference>
<dbReference type="GO" id="GO:0004197">
    <property type="term" value="F:cysteine-type endopeptidase activity"/>
    <property type="evidence" value="ECO:0007669"/>
    <property type="project" value="InterPro"/>
</dbReference>
<dbReference type="InterPro" id="IPR011600">
    <property type="entry name" value="Pept_C14_caspase"/>
</dbReference>
<feature type="chain" id="PRO_5017220051" evidence="1">
    <location>
        <begin position="29"/>
        <end position="535"/>
    </location>
</feature>
<comment type="caution">
    <text evidence="3">The sequence shown here is derived from an EMBL/GenBank/DDBJ whole genome shotgun (WGS) entry which is preliminary data.</text>
</comment>
<evidence type="ECO:0000313" key="4">
    <source>
        <dbReference type="Proteomes" id="UP000268094"/>
    </source>
</evidence>
<reference evidence="4" key="1">
    <citation type="submission" date="2018-09" db="EMBL/GenBank/DDBJ databases">
        <authorList>
            <person name="Livingstone P.G."/>
            <person name="Whitworth D.E."/>
        </authorList>
    </citation>
    <scope>NUCLEOTIDE SEQUENCE [LARGE SCALE GENOMIC DNA]</scope>
    <source>
        <strain evidence="4">CA054A</strain>
    </source>
</reference>
<evidence type="ECO:0000313" key="3">
    <source>
        <dbReference type="EMBL" id="RKG89678.1"/>
    </source>
</evidence>
<dbReference type="OrthoDB" id="9804257at2"/>
<dbReference type="InterPro" id="IPR029030">
    <property type="entry name" value="Caspase-like_dom_sf"/>
</dbReference>
<feature type="signal peptide" evidence="1">
    <location>
        <begin position="1"/>
        <end position="28"/>
    </location>
</feature>
<keyword evidence="4" id="KW-1185">Reference proteome</keyword>
<evidence type="ECO:0000256" key="1">
    <source>
        <dbReference type="SAM" id="SignalP"/>
    </source>
</evidence>
<sequence>MRTVIAPPHAWALGLALAFVSLSTAAHADTLRRFALIAGNDTGGNDTRPLSYARDDARKMHDLLTRLGGVAASDAKLLLDDDAKDFLSALSELEQRARAAQARGERTALFVYYSGHAKDGALRLGDSRLAFDALKRRLAEAPVDIRIAILDSCRSGALTRTKGARKAPAFDVESGAARDARGVVILTSSAADEDSQESDALGGSYFSHHLTSGLLGDADRSGDGRVTLFEAYSHAYARTVADTADSSAGPQHPTFSYDLAGNGDLVLTDLRANAEGLVVPGGAPAGAYYFVDPGGLVVAELDKGADTERRVALAPGTYRVKRRLSDRLRIGDVEIARGRTTVLEEPRLKDAPFSDDPVKGAGRGRDSWWAFGLTGGYQSFFDAATRQSLFLSVPLFGAEAELHDYFRRDWVWGFDASVGGTRGVLALPTLAGPSYRYSVVNLGTSLTTEWPLGRVSPFVGARLAYLILGRQFEDAAFPDQRFAMVSPGLVAGARFQLTRRLHLTARGRAQYLQYTVDAQRSLGYWELAALLTYEP</sequence>
<dbReference type="Gene3D" id="3.40.50.1460">
    <property type="match status" value="1"/>
</dbReference>
<dbReference type="RefSeq" id="WP_120540832.1">
    <property type="nucleotide sequence ID" value="NZ_RAVZ01000065.1"/>
</dbReference>
<dbReference type="GO" id="GO:0006508">
    <property type="term" value="P:proteolysis"/>
    <property type="evidence" value="ECO:0007669"/>
    <property type="project" value="InterPro"/>
</dbReference>
<protein>
    <submittedName>
        <fullName evidence="3">Caspase family protein</fullName>
    </submittedName>
</protein>
<feature type="domain" description="Peptidase C14 caspase" evidence="2">
    <location>
        <begin position="32"/>
        <end position="256"/>
    </location>
</feature>
<proteinExistence type="predicted"/>
<name>A0A3A8J3X1_9BACT</name>
<gene>
    <name evidence="3" type="ORF">D7V88_12290</name>
</gene>
<dbReference type="Proteomes" id="UP000268094">
    <property type="component" value="Unassembled WGS sequence"/>
</dbReference>
<accession>A0A3A8J3X1</accession>
<dbReference type="EMBL" id="RAVZ01000065">
    <property type="protein sequence ID" value="RKG89678.1"/>
    <property type="molecule type" value="Genomic_DNA"/>
</dbReference>
<keyword evidence="1" id="KW-0732">Signal</keyword>
<dbReference type="Pfam" id="PF00656">
    <property type="entry name" value="Peptidase_C14"/>
    <property type="match status" value="1"/>
</dbReference>
<dbReference type="AlphaFoldDB" id="A0A3A8J3X1"/>
<evidence type="ECO:0000259" key="2">
    <source>
        <dbReference type="Pfam" id="PF00656"/>
    </source>
</evidence>